<organism evidence="1">
    <name type="scientific">Lotharella globosa</name>
    <dbReference type="NCBI Taxonomy" id="91324"/>
    <lineage>
        <taxon>Eukaryota</taxon>
        <taxon>Sar</taxon>
        <taxon>Rhizaria</taxon>
        <taxon>Cercozoa</taxon>
        <taxon>Chlorarachniophyceae</taxon>
        <taxon>Lotharella</taxon>
    </lineage>
</organism>
<name>A0A7S3YSS6_9EUKA</name>
<sequence length="142" mass="15573">MAEHLSSMESLLVSLRAWNSTIASIRNVIATKSSGILRAVRHLESSGDEESSWSWLGSKLSRHVATRSGILKRELRRRWDLHETADRLLQRVLQQRNGGIQPRAGGALTVVGATTAAPNLVVLTSKTRSYDVGSWKGSANAR</sequence>
<proteinExistence type="predicted"/>
<reference evidence="1" key="1">
    <citation type="submission" date="2021-01" db="EMBL/GenBank/DDBJ databases">
        <authorList>
            <person name="Corre E."/>
            <person name="Pelletier E."/>
            <person name="Niang G."/>
            <person name="Scheremetjew M."/>
            <person name="Finn R."/>
            <person name="Kale V."/>
            <person name="Holt S."/>
            <person name="Cochrane G."/>
            <person name="Meng A."/>
            <person name="Brown T."/>
            <person name="Cohen L."/>
        </authorList>
    </citation>
    <scope>NUCLEOTIDE SEQUENCE</scope>
    <source>
        <strain evidence="1">CCCM811</strain>
    </source>
</reference>
<gene>
    <name evidence="1" type="ORF">LGLO00237_LOCUS12341</name>
</gene>
<protein>
    <submittedName>
        <fullName evidence="1">Uncharacterized protein</fullName>
    </submittedName>
</protein>
<dbReference type="AlphaFoldDB" id="A0A7S3YSS6"/>
<accession>A0A7S3YSS6</accession>
<evidence type="ECO:0000313" key="1">
    <source>
        <dbReference type="EMBL" id="CAE0660755.1"/>
    </source>
</evidence>
<dbReference type="EMBL" id="HBIV01016962">
    <property type="protein sequence ID" value="CAE0660755.1"/>
    <property type="molecule type" value="Transcribed_RNA"/>
</dbReference>